<comment type="caution">
    <text evidence="2">The sequence shown here is derived from an EMBL/GenBank/DDBJ whole genome shotgun (WGS) entry which is preliminary data.</text>
</comment>
<name>A0A919J6G2_9ACTN</name>
<reference evidence="2" key="1">
    <citation type="submission" date="2021-01" db="EMBL/GenBank/DDBJ databases">
        <title>Whole genome shotgun sequence of Actinoplanes ferrugineus NBRC 15555.</title>
        <authorList>
            <person name="Komaki H."/>
            <person name="Tamura T."/>
        </authorList>
    </citation>
    <scope>NUCLEOTIDE SEQUENCE</scope>
    <source>
        <strain evidence="2">NBRC 15555</strain>
    </source>
</reference>
<dbReference type="PANTHER" id="PTHR34853">
    <property type="match status" value="1"/>
</dbReference>
<dbReference type="Gene3D" id="3.40.50.1820">
    <property type="entry name" value="alpha/beta hydrolase"/>
    <property type="match status" value="2"/>
</dbReference>
<dbReference type="GO" id="GO:0004806">
    <property type="term" value="F:triacylglycerol lipase activity"/>
    <property type="evidence" value="ECO:0007669"/>
    <property type="project" value="InterPro"/>
</dbReference>
<evidence type="ECO:0000313" key="3">
    <source>
        <dbReference type="Proteomes" id="UP000598174"/>
    </source>
</evidence>
<dbReference type="RefSeq" id="WP_203822085.1">
    <property type="nucleotide sequence ID" value="NZ_BAAABP010000034.1"/>
</dbReference>
<sequence>MKTRSRLLLVALLAVCGIAVAPTGPAAAGSLPGTVLTSATATLPAELSPLATGKRIQYLTTDLNGLLIPATGLILTPKSNKKNRTVAWAHGSTGLADQCAPSNNQGVFWPEARVAVAALLGKGWTVAAADFPGLGTPLAHPYLVGGSEARSVIDSVKAARNLDSALSTQYVVDGHSQGGQAALFASQIAPSYDGNLVLKGTASIAPASNVDALAPLIPGTPGQGYLVMGLYGLAAVDPTFSPNSVLAPQAKTKTSSLNTGCLEQILAAYQNLTAEQLLVGGALPDAVVTKLAHYDNPAQTSPSAPILIVQGTDDEAVPVFITHDLLLPQLQAYAQPVTYTELAGATHDSSVIQSADAVATWIAARFT</sequence>
<feature type="signal peptide" evidence="1">
    <location>
        <begin position="1"/>
        <end position="21"/>
    </location>
</feature>
<protein>
    <submittedName>
        <fullName evidence="2">Lipase</fullName>
    </submittedName>
</protein>
<evidence type="ECO:0000256" key="1">
    <source>
        <dbReference type="SAM" id="SignalP"/>
    </source>
</evidence>
<proteinExistence type="predicted"/>
<keyword evidence="3" id="KW-1185">Reference proteome</keyword>
<dbReference type="AlphaFoldDB" id="A0A919J6G2"/>
<dbReference type="GO" id="GO:0016042">
    <property type="term" value="P:lipid catabolic process"/>
    <property type="evidence" value="ECO:0007669"/>
    <property type="project" value="InterPro"/>
</dbReference>
<dbReference type="Proteomes" id="UP000598174">
    <property type="component" value="Unassembled WGS sequence"/>
</dbReference>
<dbReference type="PANTHER" id="PTHR34853:SF1">
    <property type="entry name" value="LIPASE 5"/>
    <property type="match status" value="1"/>
</dbReference>
<dbReference type="InterPro" id="IPR029058">
    <property type="entry name" value="AB_hydrolase_fold"/>
</dbReference>
<dbReference type="SUPFAM" id="SSF53474">
    <property type="entry name" value="alpha/beta-Hydrolases"/>
    <property type="match status" value="1"/>
</dbReference>
<keyword evidence="1" id="KW-0732">Signal</keyword>
<evidence type="ECO:0000313" key="2">
    <source>
        <dbReference type="EMBL" id="GIE15731.1"/>
    </source>
</evidence>
<gene>
    <name evidence="2" type="ORF">Afe05nite_75710</name>
</gene>
<feature type="chain" id="PRO_5039324114" evidence="1">
    <location>
        <begin position="22"/>
        <end position="367"/>
    </location>
</feature>
<organism evidence="2 3">
    <name type="scientific">Paractinoplanes ferrugineus</name>
    <dbReference type="NCBI Taxonomy" id="113564"/>
    <lineage>
        <taxon>Bacteria</taxon>
        <taxon>Bacillati</taxon>
        <taxon>Actinomycetota</taxon>
        <taxon>Actinomycetes</taxon>
        <taxon>Micromonosporales</taxon>
        <taxon>Micromonosporaceae</taxon>
        <taxon>Paractinoplanes</taxon>
    </lineage>
</organism>
<dbReference type="Pfam" id="PF03583">
    <property type="entry name" value="LIP"/>
    <property type="match status" value="1"/>
</dbReference>
<dbReference type="InterPro" id="IPR005152">
    <property type="entry name" value="Lipase_secreted"/>
</dbReference>
<dbReference type="PIRSF" id="PIRSF029171">
    <property type="entry name" value="Esterase_LipA"/>
    <property type="match status" value="1"/>
</dbReference>
<accession>A0A919J6G2</accession>
<dbReference type="EMBL" id="BOMM01000071">
    <property type="protein sequence ID" value="GIE15731.1"/>
    <property type="molecule type" value="Genomic_DNA"/>
</dbReference>